<feature type="compositionally biased region" description="Basic and acidic residues" evidence="1">
    <location>
        <begin position="578"/>
        <end position="592"/>
    </location>
</feature>
<feature type="region of interest" description="Disordered" evidence="1">
    <location>
        <begin position="505"/>
        <end position="537"/>
    </location>
</feature>
<dbReference type="VEuPathDB" id="CryptoDB:Vbra_969"/>
<proteinExistence type="predicted"/>
<feature type="region of interest" description="Disordered" evidence="1">
    <location>
        <begin position="373"/>
        <end position="411"/>
    </location>
</feature>
<feature type="transmembrane region" description="Helical" evidence="2">
    <location>
        <begin position="65"/>
        <end position="88"/>
    </location>
</feature>
<keyword evidence="2" id="KW-0812">Transmembrane</keyword>
<organism evidence="3 4">
    <name type="scientific">Vitrella brassicaformis (strain CCMP3155)</name>
    <dbReference type="NCBI Taxonomy" id="1169540"/>
    <lineage>
        <taxon>Eukaryota</taxon>
        <taxon>Sar</taxon>
        <taxon>Alveolata</taxon>
        <taxon>Colpodellida</taxon>
        <taxon>Vitrellaceae</taxon>
        <taxon>Vitrella</taxon>
    </lineage>
</organism>
<feature type="region of interest" description="Disordered" evidence="1">
    <location>
        <begin position="576"/>
        <end position="634"/>
    </location>
</feature>
<feature type="transmembrane region" description="Helical" evidence="2">
    <location>
        <begin position="100"/>
        <end position="121"/>
    </location>
</feature>
<evidence type="ECO:0000256" key="2">
    <source>
        <dbReference type="SAM" id="Phobius"/>
    </source>
</evidence>
<dbReference type="EMBL" id="CDMY01000748">
    <property type="protein sequence ID" value="CEM32251.1"/>
    <property type="molecule type" value="Genomic_DNA"/>
</dbReference>
<dbReference type="InParanoid" id="A0A0G4GPG5"/>
<keyword evidence="2" id="KW-1133">Transmembrane helix</keyword>
<dbReference type="Proteomes" id="UP000041254">
    <property type="component" value="Unassembled WGS sequence"/>
</dbReference>
<name>A0A0G4GPG5_VITBC</name>
<protein>
    <submittedName>
        <fullName evidence="3">Uncharacterized protein</fullName>
    </submittedName>
</protein>
<keyword evidence="2" id="KW-0472">Membrane</keyword>
<feature type="transmembrane region" description="Helical" evidence="2">
    <location>
        <begin position="40"/>
        <end position="58"/>
    </location>
</feature>
<feature type="compositionally biased region" description="Low complexity" evidence="1">
    <location>
        <begin position="378"/>
        <end position="399"/>
    </location>
</feature>
<reference evidence="3 4" key="1">
    <citation type="submission" date="2014-11" db="EMBL/GenBank/DDBJ databases">
        <authorList>
            <person name="Zhu J."/>
            <person name="Qi W."/>
            <person name="Song R."/>
        </authorList>
    </citation>
    <scope>NUCLEOTIDE SEQUENCE [LARGE SCALE GENOMIC DNA]</scope>
</reference>
<evidence type="ECO:0000313" key="4">
    <source>
        <dbReference type="Proteomes" id="UP000041254"/>
    </source>
</evidence>
<accession>A0A0G4GPG5</accession>
<feature type="transmembrane region" description="Helical" evidence="2">
    <location>
        <begin position="284"/>
        <end position="304"/>
    </location>
</feature>
<evidence type="ECO:0000313" key="3">
    <source>
        <dbReference type="EMBL" id="CEM32251.1"/>
    </source>
</evidence>
<feature type="region of interest" description="Disordered" evidence="1">
    <location>
        <begin position="461"/>
        <end position="486"/>
    </location>
</feature>
<feature type="transmembrane region" description="Helical" evidence="2">
    <location>
        <begin position="258"/>
        <end position="277"/>
    </location>
</feature>
<evidence type="ECO:0000256" key="1">
    <source>
        <dbReference type="SAM" id="MobiDB-lite"/>
    </source>
</evidence>
<feature type="compositionally biased region" description="Low complexity" evidence="1">
    <location>
        <begin position="471"/>
        <end position="484"/>
    </location>
</feature>
<dbReference type="AlphaFoldDB" id="A0A0G4GPG5"/>
<feature type="transmembrane region" description="Helical" evidence="2">
    <location>
        <begin position="200"/>
        <end position="222"/>
    </location>
</feature>
<sequence length="634" mass="67884">MANRNPGFGPAIRRRSSLGARGITQGISFFVSRLVPSSNLSLLYCSLLFVLLGTSMAIQARGIAAVVTVPSPIVAFTCGLLVLTLLLWPPGRMSGLPCCVLSWCGYVKLLGTMALLTVGCAMRLIKRSNQACGVSWPPPAWTVENMRETLRGWDVAAYTFYVRDIILWTLISSESGLGTAALLFQEAENTPKQRLELSSLATLSSWLFLPVPVCLLALASLMDEGCDKGKVAHAGENGAIFLSDVLESSLTSRHSGLVRAWVGAMALTSFLTTALVMRHFQTSPGGFSATVVLALVPLIGVAFSEEDLMLFHKLLAIPLLCLTVLTMLIWSKRIRENLEWDCQPKDLPAINLIECDGNVKSLVAPRIPSPRMEHPFYPHTAEAPAAPSTPSSSDEAGSASEDEPSVVKDASLDTTRQRAVLFLPLGANKETALTLPTADVSPQERESNPVEARVSPFLPSLSLPLMGPPGNGETSSESAAAAAGAPPPSLLAPRIALSGTFATLADVPTDSPTLRRTLSHPLSALNDEEGSPSMRRRHPAAANARAARLRLPTTHLSVQLFQDKYASAMLKKRIASGMDEKRPQSAEQRQEGEMGAGMPPAASAKRRPVRTRTAPARSPVGFLARMLTNDADET</sequence>
<keyword evidence="4" id="KW-1185">Reference proteome</keyword>
<feature type="transmembrane region" description="Helical" evidence="2">
    <location>
        <begin position="310"/>
        <end position="330"/>
    </location>
</feature>
<gene>
    <name evidence="3" type="ORF">Vbra_969</name>
</gene>